<evidence type="ECO:0000256" key="3">
    <source>
        <dbReference type="ARBA" id="ARBA00022741"/>
    </source>
</evidence>
<feature type="domain" description="ABC transporter" evidence="5">
    <location>
        <begin position="4"/>
        <end position="226"/>
    </location>
</feature>
<dbReference type="SMART" id="SM00382">
    <property type="entry name" value="AAA"/>
    <property type="match status" value="1"/>
</dbReference>
<name>A0A2M7ANF8_UNCKA</name>
<proteinExistence type="inferred from homology"/>
<sequence>MSLINIKNLKKDYKQGTKVIHAVDDVNLEVGEGEFWTIIGVSGSGKSTLLQLLGGLDRPSAGTVRIGDREITKLNDSKLTKIRREEIGFVFQNFNLIPTLTARQNVEAAIAKRSKKDTKLSLEMLNKVGLKERVNHLPGLLSGGEQQRVTIARALINNPKIILADEPTGNLDSKTGQEILDILKTLNHENKQTVILITHSEYARKYATHTAEMHDGKLIVKKDRKN</sequence>
<dbReference type="GO" id="GO:0005524">
    <property type="term" value="F:ATP binding"/>
    <property type="evidence" value="ECO:0007669"/>
    <property type="project" value="UniProtKB-KW"/>
</dbReference>
<dbReference type="Gene3D" id="3.40.50.300">
    <property type="entry name" value="P-loop containing nucleotide triphosphate hydrolases"/>
    <property type="match status" value="1"/>
</dbReference>
<gene>
    <name evidence="6" type="ORF">COS81_02185</name>
</gene>
<keyword evidence="3" id="KW-0547">Nucleotide-binding</keyword>
<dbReference type="PANTHER" id="PTHR42798:SF6">
    <property type="entry name" value="CELL DIVISION ATP-BINDING PROTEIN FTSE"/>
    <property type="match status" value="1"/>
</dbReference>
<evidence type="ECO:0000313" key="7">
    <source>
        <dbReference type="Proteomes" id="UP000229916"/>
    </source>
</evidence>
<dbReference type="SUPFAM" id="SSF52540">
    <property type="entry name" value="P-loop containing nucleoside triphosphate hydrolases"/>
    <property type="match status" value="1"/>
</dbReference>
<evidence type="ECO:0000313" key="6">
    <source>
        <dbReference type="EMBL" id="PIU68916.1"/>
    </source>
</evidence>
<dbReference type="Proteomes" id="UP000229916">
    <property type="component" value="Unassembled WGS sequence"/>
</dbReference>
<keyword evidence="4 6" id="KW-0067">ATP-binding</keyword>
<dbReference type="PROSITE" id="PS50893">
    <property type="entry name" value="ABC_TRANSPORTER_2"/>
    <property type="match status" value="1"/>
</dbReference>
<evidence type="ECO:0000256" key="1">
    <source>
        <dbReference type="ARBA" id="ARBA00005417"/>
    </source>
</evidence>
<reference evidence="7" key="1">
    <citation type="submission" date="2017-09" db="EMBL/GenBank/DDBJ databases">
        <title>Depth-based differentiation of microbial function through sediment-hosted aquifers and enrichment of novel symbionts in the deep terrestrial subsurface.</title>
        <authorList>
            <person name="Probst A.J."/>
            <person name="Ladd B."/>
            <person name="Jarett J.K."/>
            <person name="Geller-Mcgrath D.E."/>
            <person name="Sieber C.M.K."/>
            <person name="Emerson J.B."/>
            <person name="Anantharaman K."/>
            <person name="Thomas B.C."/>
            <person name="Malmstrom R."/>
            <person name="Stieglmeier M."/>
            <person name="Klingl A."/>
            <person name="Woyke T."/>
            <person name="Ryan C.M."/>
            <person name="Banfield J.F."/>
        </authorList>
    </citation>
    <scope>NUCLEOTIDE SEQUENCE [LARGE SCALE GENOMIC DNA]</scope>
</reference>
<comment type="caution">
    <text evidence="6">The sequence shown here is derived from an EMBL/GenBank/DDBJ whole genome shotgun (WGS) entry which is preliminary data.</text>
</comment>
<accession>A0A2M7ANF8</accession>
<dbReference type="InterPro" id="IPR017911">
    <property type="entry name" value="MacB-like_ATP-bd"/>
</dbReference>
<dbReference type="GO" id="GO:0016887">
    <property type="term" value="F:ATP hydrolysis activity"/>
    <property type="evidence" value="ECO:0007669"/>
    <property type="project" value="InterPro"/>
</dbReference>
<comment type="similarity">
    <text evidence="1">Belongs to the ABC transporter superfamily.</text>
</comment>
<keyword evidence="2" id="KW-0813">Transport</keyword>
<evidence type="ECO:0000259" key="5">
    <source>
        <dbReference type="PROSITE" id="PS50893"/>
    </source>
</evidence>
<evidence type="ECO:0000256" key="2">
    <source>
        <dbReference type="ARBA" id="ARBA00022448"/>
    </source>
</evidence>
<dbReference type="Pfam" id="PF00005">
    <property type="entry name" value="ABC_tran"/>
    <property type="match status" value="1"/>
</dbReference>
<dbReference type="PROSITE" id="PS00211">
    <property type="entry name" value="ABC_TRANSPORTER_1"/>
    <property type="match status" value="1"/>
</dbReference>
<dbReference type="FunFam" id="3.40.50.300:FF:000032">
    <property type="entry name" value="Export ABC transporter ATP-binding protein"/>
    <property type="match status" value="1"/>
</dbReference>
<dbReference type="GO" id="GO:0098796">
    <property type="term" value="C:membrane protein complex"/>
    <property type="evidence" value="ECO:0007669"/>
    <property type="project" value="UniProtKB-ARBA"/>
</dbReference>
<dbReference type="InterPro" id="IPR017871">
    <property type="entry name" value="ABC_transporter-like_CS"/>
</dbReference>
<organism evidence="6 7">
    <name type="scientific">candidate division WWE3 bacterium CG06_land_8_20_14_3_00_42_16</name>
    <dbReference type="NCBI Taxonomy" id="1975083"/>
    <lineage>
        <taxon>Bacteria</taxon>
        <taxon>Katanobacteria</taxon>
    </lineage>
</organism>
<protein>
    <submittedName>
        <fullName evidence="6">ABC transporter ATP-binding protein</fullName>
    </submittedName>
</protein>
<evidence type="ECO:0000256" key="4">
    <source>
        <dbReference type="ARBA" id="ARBA00022840"/>
    </source>
</evidence>
<dbReference type="PANTHER" id="PTHR42798">
    <property type="entry name" value="LIPOPROTEIN-RELEASING SYSTEM ATP-BINDING PROTEIN LOLD"/>
    <property type="match status" value="1"/>
</dbReference>
<dbReference type="AlphaFoldDB" id="A0A2M7ANF8"/>
<dbReference type="GO" id="GO:0022857">
    <property type="term" value="F:transmembrane transporter activity"/>
    <property type="evidence" value="ECO:0007669"/>
    <property type="project" value="UniProtKB-ARBA"/>
</dbReference>
<dbReference type="InterPro" id="IPR027417">
    <property type="entry name" value="P-loop_NTPase"/>
</dbReference>
<dbReference type="InterPro" id="IPR003593">
    <property type="entry name" value="AAA+_ATPase"/>
</dbReference>
<dbReference type="InterPro" id="IPR003439">
    <property type="entry name" value="ABC_transporter-like_ATP-bd"/>
</dbReference>
<dbReference type="EMBL" id="PEWD01000044">
    <property type="protein sequence ID" value="PIU68916.1"/>
    <property type="molecule type" value="Genomic_DNA"/>
</dbReference>
<dbReference type="CDD" id="cd03255">
    <property type="entry name" value="ABC_MJ0796_LolCDE_FtsE"/>
    <property type="match status" value="1"/>
</dbReference>